<reference evidence="3" key="1">
    <citation type="submission" date="2021-02" db="EMBL/GenBank/DDBJ databases">
        <authorList>
            <person name="Palmer J.M."/>
        </authorList>
    </citation>
    <scope>NUCLEOTIDE SEQUENCE</scope>
    <source>
        <strain evidence="3">SCRP23</strain>
    </source>
</reference>
<proteinExistence type="predicted"/>
<evidence type="ECO:0000313" key="3">
    <source>
        <dbReference type="EMBL" id="KAG7399358.1"/>
    </source>
</evidence>
<sequence length="343" mass="38477">MSSKSVKSKAATATGKKSKAKDDKDKESDGPQRATWTEQEEFDLLDKYFEARNKPELATDKGLKTKAWNSSVELLNARHKRKLDKEQCKSKFGRIMHAYDLYKHITGLSGADVSSDIPTLDDDVWDQLIKSKPKDKSVIKQIRKVGFPHATSCCLIAGDTRAIGDQACTIPQLLNELDDNEAKQCASTLKAYQSTGDDHSIEKYGSDGVNEDDGDVAKTAGCDLRKCRSSLESKPASHQQRIDNVKRIRGGASKNKRPKKKAKGSEDSFDSVMRTMKMYLKLKMEDYKERRRTLELARTGMEGGDGVVTHEEYKDHEDDHEGEGADIPDESNDEEEEGQSMWF</sequence>
<feature type="compositionally biased region" description="Low complexity" evidence="1">
    <location>
        <begin position="1"/>
        <end position="15"/>
    </location>
</feature>
<feature type="compositionally biased region" description="Basic and acidic residues" evidence="1">
    <location>
        <begin position="308"/>
        <end position="323"/>
    </location>
</feature>
<protein>
    <recommendedName>
        <fullName evidence="2">Myb/SANT-like domain-containing protein</fullName>
    </recommendedName>
</protein>
<dbReference type="InterPro" id="IPR045026">
    <property type="entry name" value="LIMYB"/>
</dbReference>
<organism evidence="3 4">
    <name type="scientific">Phytophthora boehmeriae</name>
    <dbReference type="NCBI Taxonomy" id="109152"/>
    <lineage>
        <taxon>Eukaryota</taxon>
        <taxon>Sar</taxon>
        <taxon>Stramenopiles</taxon>
        <taxon>Oomycota</taxon>
        <taxon>Peronosporomycetes</taxon>
        <taxon>Peronosporales</taxon>
        <taxon>Peronosporaceae</taxon>
        <taxon>Phytophthora</taxon>
    </lineage>
</organism>
<dbReference type="EMBL" id="JAGDFL010000055">
    <property type="protein sequence ID" value="KAG7399358.1"/>
    <property type="molecule type" value="Genomic_DNA"/>
</dbReference>
<dbReference type="OrthoDB" id="127850at2759"/>
<dbReference type="Proteomes" id="UP000693981">
    <property type="component" value="Unassembled WGS sequence"/>
</dbReference>
<dbReference type="PANTHER" id="PTHR47584">
    <property type="match status" value="1"/>
</dbReference>
<accession>A0A8T1X4P6</accession>
<feature type="domain" description="Myb/SANT-like" evidence="2">
    <location>
        <begin position="35"/>
        <end position="126"/>
    </location>
</feature>
<feature type="compositionally biased region" description="Basic and acidic residues" evidence="1">
    <location>
        <begin position="20"/>
        <end position="30"/>
    </location>
</feature>
<gene>
    <name evidence="3" type="ORF">PHYBOEH_009020</name>
</gene>
<feature type="region of interest" description="Disordered" evidence="1">
    <location>
        <begin position="230"/>
        <end position="269"/>
    </location>
</feature>
<keyword evidence="4" id="KW-1185">Reference proteome</keyword>
<dbReference type="InterPro" id="IPR024752">
    <property type="entry name" value="Myb/SANT-like_dom"/>
</dbReference>
<evidence type="ECO:0000256" key="1">
    <source>
        <dbReference type="SAM" id="MobiDB-lite"/>
    </source>
</evidence>
<feature type="compositionally biased region" description="Acidic residues" evidence="1">
    <location>
        <begin position="324"/>
        <end position="343"/>
    </location>
</feature>
<dbReference type="Pfam" id="PF12776">
    <property type="entry name" value="Myb_DNA-bind_3"/>
    <property type="match status" value="1"/>
</dbReference>
<feature type="region of interest" description="Disordered" evidence="1">
    <location>
        <begin position="1"/>
        <end position="38"/>
    </location>
</feature>
<evidence type="ECO:0000259" key="2">
    <source>
        <dbReference type="Pfam" id="PF12776"/>
    </source>
</evidence>
<comment type="caution">
    <text evidence="3">The sequence shown here is derived from an EMBL/GenBank/DDBJ whole genome shotgun (WGS) entry which is preliminary data.</text>
</comment>
<name>A0A8T1X4P6_9STRA</name>
<evidence type="ECO:0000313" key="4">
    <source>
        <dbReference type="Proteomes" id="UP000693981"/>
    </source>
</evidence>
<dbReference type="PANTHER" id="PTHR47584:SF14">
    <property type="entry name" value="L10-INTERACTING MYB DOMAIN-CONTAINING PROTEIN-LIKE"/>
    <property type="match status" value="1"/>
</dbReference>
<feature type="region of interest" description="Disordered" evidence="1">
    <location>
        <begin position="297"/>
        <end position="343"/>
    </location>
</feature>
<dbReference type="AlphaFoldDB" id="A0A8T1X4P6"/>